<organism evidence="10 11">
    <name type="scientific">Tychonema bourrellyi FEM_GT703</name>
    <dbReference type="NCBI Taxonomy" id="2040638"/>
    <lineage>
        <taxon>Bacteria</taxon>
        <taxon>Bacillati</taxon>
        <taxon>Cyanobacteriota</taxon>
        <taxon>Cyanophyceae</taxon>
        <taxon>Oscillatoriophycideae</taxon>
        <taxon>Oscillatoriales</taxon>
        <taxon>Microcoleaceae</taxon>
        <taxon>Tychonema</taxon>
    </lineage>
</organism>
<dbReference type="PANTHER" id="PTHR42788">
    <property type="entry name" value="TAURINE IMPORT ATP-BINDING PROTEIN-RELATED"/>
    <property type="match status" value="1"/>
</dbReference>
<dbReference type="InterPro" id="IPR003439">
    <property type="entry name" value="ABC_transporter-like_ATP-bd"/>
</dbReference>
<dbReference type="AlphaFoldDB" id="A0A2G4EZI8"/>
<evidence type="ECO:0000256" key="5">
    <source>
        <dbReference type="ARBA" id="ARBA00022741"/>
    </source>
</evidence>
<comment type="subcellular location">
    <subcellularLocation>
        <location evidence="1">Cell inner membrane</location>
        <topology evidence="1">Peripheral membrane protein</topology>
    </subcellularLocation>
</comment>
<dbReference type="Proteomes" id="UP000226442">
    <property type="component" value="Unassembled WGS sequence"/>
</dbReference>
<dbReference type="InterPro" id="IPR017871">
    <property type="entry name" value="ABC_transporter-like_CS"/>
</dbReference>
<dbReference type="InterPro" id="IPR003593">
    <property type="entry name" value="AAA+_ATPase"/>
</dbReference>
<sequence length="272" mass="30082">MESALSGMRLELVELQKSFGNIEILRDINIEINPGEFVAIVGRSGCGKSTLLRLIAGLEVPSQGAVFLDEKSSHKLNSKVTMMFQDARLLPWQKVLANVQLGLLAAKENTHYKAMQVLHAVGLADRANEWPAVLSGGQKQRVSLARALACEPHLLLLDEPLGALDALTRIEMQQLLENLWQEKGFTALLITHDVEEAVVLADRVILIENGQIAMDCSIDLPRPRQRGNAVFAAKVEAILQRVMGEKESSKDAEKFAIGRYKKPNYVKMSKYG</sequence>
<evidence type="ECO:0000256" key="7">
    <source>
        <dbReference type="ARBA" id="ARBA00022967"/>
    </source>
</evidence>
<reference evidence="10" key="1">
    <citation type="submission" date="2017-10" db="EMBL/GenBank/DDBJ databases">
        <title>Draft genome sequence of the planktic cyanobacteria Tychonema bourrellyi isolated from alpine lentic freshwater.</title>
        <authorList>
            <person name="Tett A."/>
            <person name="Armanini F."/>
            <person name="Asnicar F."/>
            <person name="Boscaini A."/>
            <person name="Pasolli E."/>
            <person name="Zolfo M."/>
            <person name="Donati C."/>
            <person name="Salmaso N."/>
            <person name="Segata N."/>
        </authorList>
    </citation>
    <scope>NUCLEOTIDE SEQUENCE</scope>
    <source>
        <strain evidence="10">FEM_GT703</strain>
    </source>
</reference>
<accession>A0A2G4EZI8</accession>
<feature type="domain" description="ABC transporter" evidence="9">
    <location>
        <begin position="10"/>
        <end position="234"/>
    </location>
</feature>
<evidence type="ECO:0000256" key="2">
    <source>
        <dbReference type="ARBA" id="ARBA00009440"/>
    </source>
</evidence>
<evidence type="ECO:0000256" key="4">
    <source>
        <dbReference type="ARBA" id="ARBA00022475"/>
    </source>
</evidence>
<dbReference type="PROSITE" id="PS00211">
    <property type="entry name" value="ABC_TRANSPORTER_1"/>
    <property type="match status" value="1"/>
</dbReference>
<evidence type="ECO:0000313" key="10">
    <source>
        <dbReference type="EMBL" id="PHX54922.1"/>
    </source>
</evidence>
<dbReference type="InterPro" id="IPR027417">
    <property type="entry name" value="P-loop_NTPase"/>
</dbReference>
<dbReference type="PANTHER" id="PTHR42788:SF17">
    <property type="entry name" value="ALIPHATIC SULFONATES IMPORT ATP-BINDING PROTEIN SSUB"/>
    <property type="match status" value="1"/>
</dbReference>
<keyword evidence="4" id="KW-1003">Cell membrane</keyword>
<dbReference type="PROSITE" id="PS50893">
    <property type="entry name" value="ABC_TRANSPORTER_2"/>
    <property type="match status" value="1"/>
</dbReference>
<keyword evidence="6 10" id="KW-0067">ATP-binding</keyword>
<dbReference type="GO" id="GO:0016887">
    <property type="term" value="F:ATP hydrolysis activity"/>
    <property type="evidence" value="ECO:0007669"/>
    <property type="project" value="InterPro"/>
</dbReference>
<comment type="caution">
    <text evidence="10">The sequence shown here is derived from an EMBL/GenBank/DDBJ whole genome shotgun (WGS) entry which is preliminary data.</text>
</comment>
<dbReference type="InterPro" id="IPR050166">
    <property type="entry name" value="ABC_transporter_ATP-bind"/>
</dbReference>
<dbReference type="Gene3D" id="3.40.50.300">
    <property type="entry name" value="P-loop containing nucleotide triphosphate hydrolases"/>
    <property type="match status" value="1"/>
</dbReference>
<keyword evidence="3" id="KW-0813">Transport</keyword>
<dbReference type="CDD" id="cd03293">
    <property type="entry name" value="ABC_NrtD_SsuB_transporters"/>
    <property type="match status" value="1"/>
</dbReference>
<dbReference type="Pfam" id="PF00005">
    <property type="entry name" value="ABC_tran"/>
    <property type="match status" value="1"/>
</dbReference>
<dbReference type="GO" id="GO:0005524">
    <property type="term" value="F:ATP binding"/>
    <property type="evidence" value="ECO:0007669"/>
    <property type="project" value="UniProtKB-KW"/>
</dbReference>
<proteinExistence type="inferred from homology"/>
<keyword evidence="5" id="KW-0547">Nucleotide-binding</keyword>
<keyword evidence="7" id="KW-1278">Translocase</keyword>
<evidence type="ECO:0000313" key="11">
    <source>
        <dbReference type="Proteomes" id="UP000226442"/>
    </source>
</evidence>
<evidence type="ECO:0000256" key="3">
    <source>
        <dbReference type="ARBA" id="ARBA00022448"/>
    </source>
</evidence>
<dbReference type="SUPFAM" id="SSF52540">
    <property type="entry name" value="P-loop containing nucleoside triphosphate hydrolases"/>
    <property type="match status" value="1"/>
</dbReference>
<name>A0A2G4EZI8_9CYAN</name>
<evidence type="ECO:0000256" key="6">
    <source>
        <dbReference type="ARBA" id="ARBA00022840"/>
    </source>
</evidence>
<evidence type="ECO:0000256" key="1">
    <source>
        <dbReference type="ARBA" id="ARBA00004417"/>
    </source>
</evidence>
<dbReference type="SMART" id="SM00382">
    <property type="entry name" value="AAA"/>
    <property type="match status" value="1"/>
</dbReference>
<protein>
    <submittedName>
        <fullName evidence="10">Aliphatic sulfonate ABC transporter ATP-binding protein</fullName>
    </submittedName>
</protein>
<dbReference type="OrthoDB" id="450403at2"/>
<evidence type="ECO:0000259" key="9">
    <source>
        <dbReference type="PROSITE" id="PS50893"/>
    </source>
</evidence>
<gene>
    <name evidence="10" type="primary">ssuB</name>
    <name evidence="10" type="ORF">CP500_013465</name>
</gene>
<comment type="similarity">
    <text evidence="2">Belongs to the ABC transporter superfamily. Nitrate/nitrite/cyanate uptake transporter (NitT) (TC 3.A.1.16) family.</text>
</comment>
<keyword evidence="11" id="KW-1185">Reference proteome</keyword>
<dbReference type="RefSeq" id="WP_096831932.1">
    <property type="nucleotide sequence ID" value="NZ_NXIB02000072.1"/>
</dbReference>
<dbReference type="GO" id="GO:0005886">
    <property type="term" value="C:plasma membrane"/>
    <property type="evidence" value="ECO:0007669"/>
    <property type="project" value="UniProtKB-SubCell"/>
</dbReference>
<dbReference type="EMBL" id="NXIB02000072">
    <property type="protein sequence ID" value="PHX54922.1"/>
    <property type="molecule type" value="Genomic_DNA"/>
</dbReference>
<evidence type="ECO:0000256" key="8">
    <source>
        <dbReference type="ARBA" id="ARBA00023136"/>
    </source>
</evidence>
<keyword evidence="8" id="KW-0472">Membrane</keyword>